<evidence type="ECO:0000256" key="6">
    <source>
        <dbReference type="ARBA" id="ARBA00022989"/>
    </source>
</evidence>
<dbReference type="EC" id="2.4.-.-" evidence="10"/>
<feature type="transmembrane region" description="Helical" evidence="8">
    <location>
        <begin position="512"/>
        <end position="532"/>
    </location>
</feature>
<dbReference type="PANTHER" id="PTHR33908">
    <property type="entry name" value="MANNOSYLTRANSFERASE YKCB-RELATED"/>
    <property type="match status" value="1"/>
</dbReference>
<feature type="domain" description="Glycosyltransferase RgtA/B/C/D-like" evidence="9">
    <location>
        <begin position="158"/>
        <end position="291"/>
    </location>
</feature>
<evidence type="ECO:0000256" key="3">
    <source>
        <dbReference type="ARBA" id="ARBA00022676"/>
    </source>
</evidence>
<evidence type="ECO:0000256" key="8">
    <source>
        <dbReference type="SAM" id="Phobius"/>
    </source>
</evidence>
<evidence type="ECO:0000259" key="9">
    <source>
        <dbReference type="Pfam" id="PF13231"/>
    </source>
</evidence>
<dbReference type="PANTHER" id="PTHR33908:SF11">
    <property type="entry name" value="MEMBRANE PROTEIN"/>
    <property type="match status" value="1"/>
</dbReference>
<accession>A0ABU9VV01</accession>
<protein>
    <submittedName>
        <fullName evidence="10">Glycosyltransferase family 39 protein</fullName>
        <ecNumber evidence="10">2.4.-.-</ecNumber>
    </submittedName>
</protein>
<evidence type="ECO:0000256" key="4">
    <source>
        <dbReference type="ARBA" id="ARBA00022679"/>
    </source>
</evidence>
<gene>
    <name evidence="10" type="ORF">AAIG11_09410</name>
</gene>
<comment type="caution">
    <text evidence="10">The sequence shown here is derived from an EMBL/GenBank/DDBJ whole genome shotgun (WGS) entry which is preliminary data.</text>
</comment>
<feature type="transmembrane region" description="Helical" evidence="8">
    <location>
        <begin position="350"/>
        <end position="375"/>
    </location>
</feature>
<keyword evidence="11" id="KW-1185">Reference proteome</keyword>
<evidence type="ECO:0000313" key="10">
    <source>
        <dbReference type="EMBL" id="MEN1760690.1"/>
    </source>
</evidence>
<keyword evidence="2" id="KW-1003">Cell membrane</keyword>
<sequence>MKISKGTDGQQQASRNIQQKHLQKNPFQWLDRWPVTPVVTGAFAFFVSLIIILGVFERGPLLLEYPATLFLFWSLFTAAVFALLLWGVEKMPWLHRPFVFPVLVTGLAAAPRFVWMRLVETTPLWDFARYLNYARSIVGGDPGAIAQIRGVFPHLTGYPLILSWVMQLFGTETAVARWFNFFCGLVTVLLLYELGKRAFSPRVGRGAALLFALWPGQIYYGNVLGGEHLFTMLLVGVLLLFVMATHLESGAGIFPKAWGLALAAGALLSLAHVVRPVASLLFPAFLLYLGLKPFDGELQGRSIRGIHHLEKGRPDTAESHTASDDVQEAAAVKKPVTSKRKPLQVWQQILLGRGIVLALVVAGFLLTLTTLNAIYEPQVLVPLGKTGAGFNLYVGTNQASRGMWSADDWAIIEEYDYDFDRIHEEAWRRGMERIREDYRDFWLLVERKFAIQWAVSDYGFYWGMLELDRVTAVSLWAEEYRQELQVLSQVHYLNLMWLTLAGLWLTRQRRMASFNAFIAILFFGFIAMHVLIEVQSRYHHSLVPLFMLSAAYGGGLLLDHLSSQLKGKAVGKQVANE</sequence>
<organism evidence="10 11">
    <name type="scientific">Anoxynatronum sibiricum</name>
    <dbReference type="NCBI Taxonomy" id="210623"/>
    <lineage>
        <taxon>Bacteria</taxon>
        <taxon>Bacillati</taxon>
        <taxon>Bacillota</taxon>
        <taxon>Clostridia</taxon>
        <taxon>Eubacteriales</taxon>
        <taxon>Clostridiaceae</taxon>
        <taxon>Anoxynatronum</taxon>
    </lineage>
</organism>
<feature type="transmembrane region" description="Helical" evidence="8">
    <location>
        <begin position="486"/>
        <end position="505"/>
    </location>
</feature>
<dbReference type="Proteomes" id="UP001407405">
    <property type="component" value="Unassembled WGS sequence"/>
</dbReference>
<keyword evidence="6 8" id="KW-1133">Transmembrane helix</keyword>
<feature type="transmembrane region" description="Helical" evidence="8">
    <location>
        <begin position="538"/>
        <end position="558"/>
    </location>
</feature>
<dbReference type="RefSeq" id="WP_343186010.1">
    <property type="nucleotide sequence ID" value="NZ_JBCITM010000008.1"/>
</dbReference>
<evidence type="ECO:0000256" key="1">
    <source>
        <dbReference type="ARBA" id="ARBA00004651"/>
    </source>
</evidence>
<evidence type="ECO:0000256" key="2">
    <source>
        <dbReference type="ARBA" id="ARBA00022475"/>
    </source>
</evidence>
<evidence type="ECO:0000313" key="11">
    <source>
        <dbReference type="Proteomes" id="UP001407405"/>
    </source>
</evidence>
<dbReference type="InterPro" id="IPR038731">
    <property type="entry name" value="RgtA/B/C-like"/>
</dbReference>
<dbReference type="Pfam" id="PF13231">
    <property type="entry name" value="PMT_2"/>
    <property type="match status" value="1"/>
</dbReference>
<keyword evidence="5 8" id="KW-0812">Transmembrane</keyword>
<evidence type="ECO:0000256" key="5">
    <source>
        <dbReference type="ARBA" id="ARBA00022692"/>
    </source>
</evidence>
<dbReference type="EMBL" id="JBCITM010000008">
    <property type="protein sequence ID" value="MEN1760690.1"/>
    <property type="molecule type" value="Genomic_DNA"/>
</dbReference>
<comment type="subcellular location">
    <subcellularLocation>
        <location evidence="1">Cell membrane</location>
        <topology evidence="1">Multi-pass membrane protein</topology>
    </subcellularLocation>
</comment>
<keyword evidence="7 8" id="KW-0472">Membrane</keyword>
<feature type="transmembrane region" description="Helical" evidence="8">
    <location>
        <begin position="229"/>
        <end position="246"/>
    </location>
</feature>
<dbReference type="InterPro" id="IPR050297">
    <property type="entry name" value="LipidA_mod_glycosyltrf_83"/>
</dbReference>
<proteinExistence type="predicted"/>
<feature type="transmembrane region" description="Helical" evidence="8">
    <location>
        <begin position="33"/>
        <end position="56"/>
    </location>
</feature>
<evidence type="ECO:0000256" key="7">
    <source>
        <dbReference type="ARBA" id="ARBA00023136"/>
    </source>
</evidence>
<reference evidence="10 11" key="1">
    <citation type="submission" date="2024-04" db="EMBL/GenBank/DDBJ databases">
        <title>Genome sequencing and metabolic network reconstruction of aminoacids and betaine degradation by Anoxynatronum sibiricum.</title>
        <authorList>
            <person name="Detkova E.N."/>
            <person name="Boltjanskaja Y.V."/>
            <person name="Mardanov A.V."/>
            <person name="Kevbrin V."/>
        </authorList>
    </citation>
    <scope>NUCLEOTIDE SEQUENCE [LARGE SCALE GENOMIC DNA]</scope>
    <source>
        <strain evidence="10 11">Z-7981</strain>
    </source>
</reference>
<feature type="transmembrane region" description="Helical" evidence="8">
    <location>
        <begin position="98"/>
        <end position="115"/>
    </location>
</feature>
<name>A0ABU9VV01_9CLOT</name>
<dbReference type="GO" id="GO:0016757">
    <property type="term" value="F:glycosyltransferase activity"/>
    <property type="evidence" value="ECO:0007669"/>
    <property type="project" value="UniProtKB-KW"/>
</dbReference>
<keyword evidence="4 10" id="KW-0808">Transferase</keyword>
<feature type="transmembrane region" description="Helical" evidence="8">
    <location>
        <begin position="253"/>
        <end position="271"/>
    </location>
</feature>
<feature type="transmembrane region" description="Helical" evidence="8">
    <location>
        <begin position="175"/>
        <end position="194"/>
    </location>
</feature>
<keyword evidence="3 10" id="KW-0328">Glycosyltransferase</keyword>
<feature type="transmembrane region" description="Helical" evidence="8">
    <location>
        <begin position="68"/>
        <end position="86"/>
    </location>
</feature>